<keyword evidence="6" id="KW-0648">Protein biosynthesis</keyword>
<dbReference type="InterPro" id="IPR013155">
    <property type="entry name" value="M/V/L/I-tRNA-synth_anticd-bd"/>
</dbReference>
<dbReference type="GO" id="GO:0005829">
    <property type="term" value="C:cytosol"/>
    <property type="evidence" value="ECO:0007669"/>
    <property type="project" value="TreeGrafter"/>
</dbReference>
<evidence type="ECO:0000256" key="4">
    <source>
        <dbReference type="ARBA" id="ARBA00022741"/>
    </source>
</evidence>
<accession>X0UQC9</accession>
<protein>
    <recommendedName>
        <fullName evidence="2">leucine--tRNA ligase</fullName>
        <ecNumber evidence="2">6.1.1.4</ecNumber>
    </recommendedName>
</protein>
<evidence type="ECO:0000256" key="3">
    <source>
        <dbReference type="ARBA" id="ARBA00022598"/>
    </source>
</evidence>
<keyword evidence="4" id="KW-0547">Nucleotide-binding</keyword>
<gene>
    <name evidence="10" type="ORF">S01H1_46432</name>
</gene>
<evidence type="ECO:0000256" key="8">
    <source>
        <dbReference type="ARBA" id="ARBA00047469"/>
    </source>
</evidence>
<dbReference type="InterPro" id="IPR009080">
    <property type="entry name" value="tRNAsynth_Ia_anticodon-bd"/>
</dbReference>
<comment type="catalytic activity">
    <reaction evidence="8">
        <text>tRNA(Leu) + L-leucine + ATP = L-leucyl-tRNA(Leu) + AMP + diphosphate</text>
        <dbReference type="Rhea" id="RHEA:11688"/>
        <dbReference type="Rhea" id="RHEA-COMP:9613"/>
        <dbReference type="Rhea" id="RHEA-COMP:9622"/>
        <dbReference type="ChEBI" id="CHEBI:30616"/>
        <dbReference type="ChEBI" id="CHEBI:33019"/>
        <dbReference type="ChEBI" id="CHEBI:57427"/>
        <dbReference type="ChEBI" id="CHEBI:78442"/>
        <dbReference type="ChEBI" id="CHEBI:78494"/>
        <dbReference type="ChEBI" id="CHEBI:456215"/>
        <dbReference type="EC" id="6.1.1.4"/>
    </reaction>
</comment>
<dbReference type="GO" id="GO:0004823">
    <property type="term" value="F:leucine-tRNA ligase activity"/>
    <property type="evidence" value="ECO:0007669"/>
    <property type="project" value="UniProtKB-EC"/>
</dbReference>
<dbReference type="EMBL" id="BARS01029733">
    <property type="protein sequence ID" value="GAG07905.1"/>
    <property type="molecule type" value="Genomic_DNA"/>
</dbReference>
<dbReference type="InterPro" id="IPR002302">
    <property type="entry name" value="Leu-tRNA-ligase"/>
</dbReference>
<keyword evidence="7" id="KW-0030">Aminoacyl-tRNA synthetase</keyword>
<evidence type="ECO:0000256" key="2">
    <source>
        <dbReference type="ARBA" id="ARBA00013164"/>
    </source>
</evidence>
<evidence type="ECO:0000256" key="7">
    <source>
        <dbReference type="ARBA" id="ARBA00023146"/>
    </source>
</evidence>
<dbReference type="Gene3D" id="3.10.20.590">
    <property type="match status" value="1"/>
</dbReference>
<dbReference type="GO" id="GO:0005524">
    <property type="term" value="F:ATP binding"/>
    <property type="evidence" value="ECO:0007669"/>
    <property type="project" value="UniProtKB-KW"/>
</dbReference>
<evidence type="ECO:0000256" key="5">
    <source>
        <dbReference type="ARBA" id="ARBA00022840"/>
    </source>
</evidence>
<dbReference type="Pfam" id="PF08264">
    <property type="entry name" value="Anticodon_1"/>
    <property type="match status" value="1"/>
</dbReference>
<keyword evidence="5" id="KW-0067">ATP-binding</keyword>
<reference evidence="10" key="1">
    <citation type="journal article" date="2014" name="Front. Microbiol.">
        <title>High frequency of phylogenetically diverse reductive dehalogenase-homologous genes in deep subseafloor sedimentary metagenomes.</title>
        <authorList>
            <person name="Kawai M."/>
            <person name="Futagami T."/>
            <person name="Toyoda A."/>
            <person name="Takaki Y."/>
            <person name="Nishi S."/>
            <person name="Hori S."/>
            <person name="Arai W."/>
            <person name="Tsubouchi T."/>
            <person name="Morono Y."/>
            <person name="Uchiyama I."/>
            <person name="Ito T."/>
            <person name="Fujiyama A."/>
            <person name="Inagaki F."/>
            <person name="Takami H."/>
        </authorList>
    </citation>
    <scope>NUCLEOTIDE SEQUENCE</scope>
    <source>
        <strain evidence="10">Expedition CK06-06</strain>
    </source>
</reference>
<dbReference type="Gene3D" id="1.10.730.10">
    <property type="entry name" value="Isoleucyl-tRNA Synthetase, Domain 1"/>
    <property type="match status" value="1"/>
</dbReference>
<dbReference type="SUPFAM" id="SSF47323">
    <property type="entry name" value="Anticodon-binding domain of a subclass of class I aminoacyl-tRNA synthetases"/>
    <property type="match status" value="1"/>
</dbReference>
<comment type="caution">
    <text evidence="10">The sequence shown here is derived from an EMBL/GenBank/DDBJ whole genome shotgun (WGS) entry which is preliminary data.</text>
</comment>
<organism evidence="10">
    <name type="scientific">marine sediment metagenome</name>
    <dbReference type="NCBI Taxonomy" id="412755"/>
    <lineage>
        <taxon>unclassified sequences</taxon>
        <taxon>metagenomes</taxon>
        <taxon>ecological metagenomes</taxon>
    </lineage>
</organism>
<evidence type="ECO:0000256" key="1">
    <source>
        <dbReference type="ARBA" id="ARBA00005594"/>
    </source>
</evidence>
<dbReference type="PANTHER" id="PTHR43740:SF2">
    <property type="entry name" value="LEUCINE--TRNA LIGASE, MITOCHONDRIAL"/>
    <property type="match status" value="1"/>
</dbReference>
<feature type="domain" description="Methionyl/Valyl/Leucyl/Isoleucyl-tRNA synthetase anticodon-binding" evidence="9">
    <location>
        <begin position="17"/>
        <end position="100"/>
    </location>
</feature>
<dbReference type="GO" id="GO:0006429">
    <property type="term" value="P:leucyl-tRNA aminoacylation"/>
    <property type="evidence" value="ECO:0007669"/>
    <property type="project" value="InterPro"/>
</dbReference>
<dbReference type="EC" id="6.1.1.4" evidence="2"/>
<evidence type="ECO:0000256" key="6">
    <source>
        <dbReference type="ARBA" id="ARBA00022917"/>
    </source>
</evidence>
<dbReference type="PANTHER" id="PTHR43740">
    <property type="entry name" value="LEUCYL-TRNA SYNTHETASE"/>
    <property type="match status" value="1"/>
</dbReference>
<dbReference type="AlphaFoldDB" id="X0UQC9"/>
<comment type="similarity">
    <text evidence="1">Belongs to the class-I aminoacyl-tRNA synthetase family.</text>
</comment>
<evidence type="ECO:0000313" key="10">
    <source>
        <dbReference type="EMBL" id="GAG07905.1"/>
    </source>
</evidence>
<evidence type="ECO:0000259" key="9">
    <source>
        <dbReference type="Pfam" id="PF08264"/>
    </source>
</evidence>
<sequence>MGYGSCVVRQEVNAKRKTQNAQHRVIKEAVEAVVVLLAPFVPYISEELWQKLGKRNSIFKLEWPSYNTSVIVEEEVNIIIQVNGRLRSKILVAKDLHEDVLKEKVLADNNVKRHVGGKPVKKFIVVPNRLINIVV</sequence>
<keyword evidence="3" id="KW-0436">Ligase</keyword>
<name>X0UQC9_9ZZZZ</name>
<proteinExistence type="inferred from homology"/>